<evidence type="ECO:0000313" key="2">
    <source>
        <dbReference type="Proteomes" id="UP000199569"/>
    </source>
</evidence>
<accession>A0A1G5AST5</accession>
<organism evidence="1 2">
    <name type="scientific">Microvirga guangxiensis</name>
    <dbReference type="NCBI Taxonomy" id="549386"/>
    <lineage>
        <taxon>Bacteria</taxon>
        <taxon>Pseudomonadati</taxon>
        <taxon>Pseudomonadota</taxon>
        <taxon>Alphaproteobacteria</taxon>
        <taxon>Hyphomicrobiales</taxon>
        <taxon>Methylobacteriaceae</taxon>
        <taxon>Microvirga</taxon>
    </lineage>
</organism>
<name>A0A1G5AST5_9HYPH</name>
<reference evidence="1 2" key="1">
    <citation type="submission" date="2016-10" db="EMBL/GenBank/DDBJ databases">
        <authorList>
            <person name="de Groot N.N."/>
        </authorList>
    </citation>
    <scope>NUCLEOTIDE SEQUENCE [LARGE SCALE GENOMIC DNA]</scope>
    <source>
        <strain evidence="1 2">CGMCC 1.7666</strain>
    </source>
</reference>
<dbReference type="Proteomes" id="UP000199569">
    <property type="component" value="Unassembled WGS sequence"/>
</dbReference>
<dbReference type="EMBL" id="FMVJ01000002">
    <property type="protein sequence ID" value="SCX80965.1"/>
    <property type="molecule type" value="Genomic_DNA"/>
</dbReference>
<dbReference type="STRING" id="549386.SAMN02927923_00013"/>
<gene>
    <name evidence="1" type="ORF">SAMN02927923_00013</name>
</gene>
<sequence>MKWFESSWANIDDWTPPIPLHHLRRLLYQGLKLKLLHCHAYEYLLA</sequence>
<protein>
    <submittedName>
        <fullName evidence="1">Uncharacterized protein</fullName>
    </submittedName>
</protein>
<dbReference type="AlphaFoldDB" id="A0A1G5AST5"/>
<proteinExistence type="predicted"/>
<keyword evidence="2" id="KW-1185">Reference proteome</keyword>
<evidence type="ECO:0000313" key="1">
    <source>
        <dbReference type="EMBL" id="SCX80965.1"/>
    </source>
</evidence>